<dbReference type="Proteomes" id="UP000192796">
    <property type="component" value="Unassembled WGS sequence"/>
</dbReference>
<sequence length="572" mass="65736">MRILLLILLPVSLFSQSIPTKFEQTQAKETPTYSEIISWWKMMDARFPTIKMQTMGPTDAGFPLHLVVVSNDGDFDMASLRRKNKRIILINNGIHPGEPDGIDASMLLVRDIAVHKITLPDNVVLAIIPVYNIGGCLNRSPWYRADQNGPDSFGSRGNSQNLDLNRDFIKCDSREARSFAAIFHLCDPDVFVDNHVSNGADYQHVMTLLTSEYNKLGGVMGEYLHNTFEPGLYRLMKDKGYDLVPYVDFAGNTPDAGLTAYFDGPRYSSGYASLWHTFAFVPETHMLKPYEQRVKATYALMRSFIEFTSTNSAAISQLRSNARINDLKASGFPVSWKLDTTRQEQVQFKGYEAGYKNSDVSGLPRLYYDRNKPYVKQLPYYNFYTPKTTIQKPMAYIIPQGWYKVIELLKLNQVGMMAFRQDTSIEVEVYHIEDYKTLPRPYEMHHLNTEVKVSTTKQVVKFRKGDYYIPTFRTDARFIVTVLEPQSDDSYFAWNYFDGILGRKEGYSAYAFEDIAATYLNEHPELKKQLEARKASDSTFANSASAQLDFIYKNSPYFEPEYLRYPVYREVL</sequence>
<feature type="domain" description="Peptidase M14" evidence="2">
    <location>
        <begin position="36"/>
        <end position="169"/>
    </location>
</feature>
<evidence type="ECO:0000313" key="3">
    <source>
        <dbReference type="EMBL" id="OQP62059.1"/>
    </source>
</evidence>
<dbReference type="AlphaFoldDB" id="A0A1V9FUL5"/>
<dbReference type="GO" id="GO:0006508">
    <property type="term" value="P:proteolysis"/>
    <property type="evidence" value="ECO:0007669"/>
    <property type="project" value="InterPro"/>
</dbReference>
<gene>
    <name evidence="3" type="ORF">A3860_29335</name>
</gene>
<dbReference type="SUPFAM" id="SSF53187">
    <property type="entry name" value="Zn-dependent exopeptidases"/>
    <property type="match status" value="1"/>
</dbReference>
<keyword evidence="1" id="KW-0732">Signal</keyword>
<reference evidence="3 4" key="1">
    <citation type="submission" date="2016-03" db="EMBL/GenBank/DDBJ databases">
        <title>Niastella vici sp. nov., isolated from farmland soil.</title>
        <authorList>
            <person name="Chen L."/>
            <person name="Wang D."/>
            <person name="Yang S."/>
            <person name="Wang G."/>
        </authorList>
    </citation>
    <scope>NUCLEOTIDE SEQUENCE [LARGE SCALE GENOMIC DNA]</scope>
    <source>
        <strain evidence="3 4">DJ57</strain>
    </source>
</reference>
<feature type="chain" id="PRO_5012303092" description="Peptidase M14 domain-containing protein" evidence="1">
    <location>
        <begin position="18"/>
        <end position="572"/>
    </location>
</feature>
<evidence type="ECO:0000313" key="4">
    <source>
        <dbReference type="Proteomes" id="UP000192796"/>
    </source>
</evidence>
<evidence type="ECO:0000259" key="2">
    <source>
        <dbReference type="Pfam" id="PF00246"/>
    </source>
</evidence>
<dbReference type="EMBL" id="LVYD01000052">
    <property type="protein sequence ID" value="OQP62059.1"/>
    <property type="molecule type" value="Genomic_DNA"/>
</dbReference>
<dbReference type="OrthoDB" id="9767214at2"/>
<comment type="caution">
    <text evidence="3">The sequence shown here is derived from an EMBL/GenBank/DDBJ whole genome shotgun (WGS) entry which is preliminary data.</text>
</comment>
<dbReference type="Gene3D" id="3.40.630.10">
    <property type="entry name" value="Zn peptidases"/>
    <property type="match status" value="1"/>
</dbReference>
<dbReference type="STRING" id="1703345.A3860_29335"/>
<accession>A0A1V9FUL5</accession>
<dbReference type="CDD" id="cd06241">
    <property type="entry name" value="M14-like"/>
    <property type="match status" value="1"/>
</dbReference>
<organism evidence="3 4">
    <name type="scientific">Niastella vici</name>
    <dbReference type="NCBI Taxonomy" id="1703345"/>
    <lineage>
        <taxon>Bacteria</taxon>
        <taxon>Pseudomonadati</taxon>
        <taxon>Bacteroidota</taxon>
        <taxon>Chitinophagia</taxon>
        <taxon>Chitinophagales</taxon>
        <taxon>Chitinophagaceae</taxon>
        <taxon>Niastella</taxon>
    </lineage>
</organism>
<evidence type="ECO:0000256" key="1">
    <source>
        <dbReference type="SAM" id="SignalP"/>
    </source>
</evidence>
<dbReference type="GO" id="GO:0004181">
    <property type="term" value="F:metallocarboxypeptidase activity"/>
    <property type="evidence" value="ECO:0007669"/>
    <property type="project" value="InterPro"/>
</dbReference>
<proteinExistence type="predicted"/>
<feature type="signal peptide" evidence="1">
    <location>
        <begin position="1"/>
        <end position="17"/>
    </location>
</feature>
<dbReference type="RefSeq" id="WP_081149594.1">
    <property type="nucleotide sequence ID" value="NZ_LVYD01000052.1"/>
</dbReference>
<keyword evidence="4" id="KW-1185">Reference proteome</keyword>
<dbReference type="InterPro" id="IPR000834">
    <property type="entry name" value="Peptidase_M14"/>
</dbReference>
<name>A0A1V9FUL5_9BACT</name>
<dbReference type="GO" id="GO:0008270">
    <property type="term" value="F:zinc ion binding"/>
    <property type="evidence" value="ECO:0007669"/>
    <property type="project" value="InterPro"/>
</dbReference>
<dbReference type="Pfam" id="PF00246">
    <property type="entry name" value="Peptidase_M14"/>
    <property type="match status" value="1"/>
</dbReference>
<protein>
    <recommendedName>
        <fullName evidence="2">Peptidase M14 domain-containing protein</fullName>
    </recommendedName>
</protein>